<accession>A0A8J7CEL2</accession>
<evidence type="ECO:0000313" key="2">
    <source>
        <dbReference type="EMBL" id="MBD3868399.1"/>
    </source>
</evidence>
<feature type="signal peptide" evidence="1">
    <location>
        <begin position="1"/>
        <end position="22"/>
    </location>
</feature>
<gene>
    <name evidence="2" type="ORF">IFK94_09765</name>
</gene>
<dbReference type="EMBL" id="JACXWD010000030">
    <property type="protein sequence ID" value="MBD3868399.1"/>
    <property type="molecule type" value="Genomic_DNA"/>
</dbReference>
<keyword evidence="1" id="KW-0732">Signal</keyword>
<evidence type="ECO:0008006" key="4">
    <source>
        <dbReference type="Google" id="ProtNLM"/>
    </source>
</evidence>
<organism evidence="2 3">
    <name type="scientific">Candidatus Polarisedimenticola svalbardensis</name>
    <dbReference type="NCBI Taxonomy" id="2886004"/>
    <lineage>
        <taxon>Bacteria</taxon>
        <taxon>Pseudomonadati</taxon>
        <taxon>Acidobacteriota</taxon>
        <taxon>Candidatus Polarisedimenticolia</taxon>
        <taxon>Candidatus Polarisedimenticolales</taxon>
        <taxon>Candidatus Polarisedimenticolaceae</taxon>
        <taxon>Candidatus Polarisedimenticola</taxon>
    </lineage>
</organism>
<name>A0A8J7CEL2_9BACT</name>
<evidence type="ECO:0000256" key="1">
    <source>
        <dbReference type="SAM" id="SignalP"/>
    </source>
</evidence>
<comment type="caution">
    <text evidence="2">The sequence shown here is derived from an EMBL/GenBank/DDBJ whole genome shotgun (WGS) entry which is preliminary data.</text>
</comment>
<protein>
    <recommendedName>
        <fullName evidence="4">DUF4384 domain-containing protein</fullName>
    </recommendedName>
</protein>
<evidence type="ECO:0000313" key="3">
    <source>
        <dbReference type="Proteomes" id="UP000648239"/>
    </source>
</evidence>
<proteinExistence type="predicted"/>
<reference evidence="2 3" key="1">
    <citation type="submission" date="2020-08" db="EMBL/GenBank/DDBJ databases">
        <title>Acidobacteriota in marine sediments use diverse sulfur dissimilation pathways.</title>
        <authorList>
            <person name="Wasmund K."/>
        </authorList>
    </citation>
    <scope>NUCLEOTIDE SEQUENCE [LARGE SCALE GENOMIC DNA]</scope>
    <source>
        <strain evidence="2">MAG AM4</strain>
    </source>
</reference>
<dbReference type="AlphaFoldDB" id="A0A8J7CEL2"/>
<feature type="chain" id="PRO_5035251119" description="DUF4384 domain-containing protein" evidence="1">
    <location>
        <begin position="23"/>
        <end position="192"/>
    </location>
</feature>
<dbReference type="Proteomes" id="UP000648239">
    <property type="component" value="Unassembled WGS sequence"/>
</dbReference>
<sequence length="192" mass="20472">MILRAALCGLVVVLVTALGAVAAPPALPETPLAPFELLYARPFTLAEPMEYLWSKERPMVTSGWLLVLEVDPAVAYPRQTALPVLYAGDQVAHYAMKGYPSGRIVAVVPARIDLQSAPIWFGTPTLPEQVDQAIIQAEEVLAREAGIGPFPSGVVEAALAAGGPELVLNSSLDLEALGRELHVRYLEPAALK</sequence>